<dbReference type="InterPro" id="IPR008621">
    <property type="entry name" value="Cbb3-typ_cyt_oxidase_comp"/>
</dbReference>
<evidence type="ECO:0000313" key="3">
    <source>
        <dbReference type="EMBL" id="TLE10053.1"/>
    </source>
</evidence>
<feature type="transmembrane region" description="Helical" evidence="1">
    <location>
        <begin position="16"/>
        <end position="36"/>
    </location>
</feature>
<dbReference type="AlphaFoldDB" id="A0A099V1T5"/>
<evidence type="ECO:0000313" key="5">
    <source>
        <dbReference type="Proteomes" id="UP000188298"/>
    </source>
</evidence>
<reference evidence="3 4" key="1">
    <citation type="journal article" date="2014" name="Genome Announc.">
        <title>Draft genome sequences of eight enterohepatic helicobacter species isolated from both laboratory and wild rodents.</title>
        <authorList>
            <person name="Sheh A."/>
            <person name="Shen Z."/>
            <person name="Fox J.G."/>
        </authorList>
    </citation>
    <scope>NUCLEOTIDE SEQUENCE [LARGE SCALE GENOMIC DNA]</scope>
    <source>
        <strain evidence="3 4">ATCC 49320</strain>
    </source>
</reference>
<keyword evidence="1" id="KW-1133">Transmembrane helix</keyword>
<dbReference type="Pfam" id="PF05545">
    <property type="entry name" value="FixQ"/>
    <property type="match status" value="1"/>
</dbReference>
<sequence length="77" mass="8877">MSLVIYGFDLLSLKGAYLLSTIFLAVWLYAYIYHLYRSQATGKIDYEKYGKLALQDSLDDALIESCDDKNNKTAERR</sequence>
<dbReference type="Proteomes" id="UP000029857">
    <property type="component" value="Unassembled WGS sequence"/>
</dbReference>
<keyword evidence="1" id="KW-0472">Membrane</keyword>
<reference evidence="2 5" key="2">
    <citation type="submission" date="2017-02" db="EMBL/GenBank/DDBJ databases">
        <title>Whole genome sequencing of Helicobacter bilis strain AAQJH.</title>
        <authorList>
            <person name="Conlan S."/>
            <person name="Thomas P.J."/>
            <person name="Mullikin J."/>
            <person name="Palmore T.N."/>
            <person name="Frank K.M."/>
            <person name="Segre J.A."/>
        </authorList>
    </citation>
    <scope>NUCLEOTIDE SEQUENCE [LARGE SCALE GENOMIC DNA]</scope>
    <source>
        <strain evidence="2 5">AAQJH</strain>
    </source>
</reference>
<dbReference type="KEGG" id="hbl:XJ32_02180"/>
<dbReference type="Proteomes" id="UP000188298">
    <property type="component" value="Chromosome"/>
</dbReference>
<reference evidence="3" key="3">
    <citation type="submission" date="2018-04" db="EMBL/GenBank/DDBJ databases">
        <authorList>
            <person name="Sheh A."/>
            <person name="Shen Z."/>
            <person name="Mannion A.J."/>
            <person name="Fox J.G."/>
        </authorList>
    </citation>
    <scope>NUCLEOTIDE SEQUENCE</scope>
    <source>
        <strain evidence="3">ATCC 49320</strain>
    </source>
</reference>
<dbReference type="EMBL" id="JRPJ02000022">
    <property type="protein sequence ID" value="TLE10053.1"/>
    <property type="molecule type" value="Genomic_DNA"/>
</dbReference>
<evidence type="ECO:0000313" key="4">
    <source>
        <dbReference type="Proteomes" id="UP000029857"/>
    </source>
</evidence>
<protein>
    <submittedName>
        <fullName evidence="2">Cytochrome C oxidase subunit III</fullName>
    </submittedName>
    <submittedName>
        <fullName evidence="3">Cytochrome c oxidase, cbb3-type, CcoQ subunit</fullName>
    </submittedName>
</protein>
<keyword evidence="1" id="KW-0812">Transmembrane</keyword>
<gene>
    <name evidence="3" type="ORF">LS79_006865</name>
    <name evidence="2" type="ORF">XJ32_02180</name>
</gene>
<dbReference type="NCBIfam" id="TIGR02736">
    <property type="entry name" value="cbb3_Q_epsi"/>
    <property type="match status" value="1"/>
</dbReference>
<proteinExistence type="predicted"/>
<evidence type="ECO:0000256" key="1">
    <source>
        <dbReference type="SAM" id="Phobius"/>
    </source>
</evidence>
<dbReference type="InterPro" id="IPR014107">
    <property type="entry name" value="Cyt_c_oxidase_cbb3_CcoQ"/>
</dbReference>
<evidence type="ECO:0000313" key="2">
    <source>
        <dbReference type="EMBL" id="AQQ59111.1"/>
    </source>
</evidence>
<dbReference type="RefSeq" id="WP_005219054.1">
    <property type="nucleotide sequence ID" value="NZ_CABKOK010000004.1"/>
</dbReference>
<dbReference type="EMBL" id="CP019645">
    <property type="protein sequence ID" value="AQQ59111.1"/>
    <property type="molecule type" value="Genomic_DNA"/>
</dbReference>
<organism evidence="3 4">
    <name type="scientific">Helicobacter bilis</name>
    <dbReference type="NCBI Taxonomy" id="37372"/>
    <lineage>
        <taxon>Bacteria</taxon>
        <taxon>Pseudomonadati</taxon>
        <taxon>Campylobacterota</taxon>
        <taxon>Epsilonproteobacteria</taxon>
        <taxon>Campylobacterales</taxon>
        <taxon>Helicobacteraceae</taxon>
        <taxon>Helicobacter</taxon>
    </lineage>
</organism>
<accession>A0A099V1T5</accession>
<name>A0A099V1T5_9HELI</name>